<evidence type="ECO:0000313" key="5">
    <source>
        <dbReference type="EMBL" id="KAA8499906.1"/>
    </source>
</evidence>
<dbReference type="Proteomes" id="UP000324585">
    <property type="component" value="Unassembled WGS sequence"/>
</dbReference>
<feature type="region of interest" description="Disordered" evidence="2">
    <location>
        <begin position="174"/>
        <end position="231"/>
    </location>
</feature>
<dbReference type="Gene3D" id="1.10.150.20">
    <property type="entry name" value="5' to 3' exonuclease, C-terminal subdomain"/>
    <property type="match status" value="1"/>
</dbReference>
<dbReference type="CDD" id="cd17719">
    <property type="entry name" value="BRCT_Rev1"/>
    <property type="match status" value="1"/>
</dbReference>
<organism evidence="5 6">
    <name type="scientific">Porphyridium purpureum</name>
    <name type="common">Red alga</name>
    <name type="synonym">Porphyridium cruentum</name>
    <dbReference type="NCBI Taxonomy" id="35688"/>
    <lineage>
        <taxon>Eukaryota</taxon>
        <taxon>Rhodophyta</taxon>
        <taxon>Bangiophyceae</taxon>
        <taxon>Porphyridiales</taxon>
        <taxon>Porphyridiaceae</taxon>
        <taxon>Porphyridium</taxon>
    </lineage>
</organism>
<evidence type="ECO:0000256" key="2">
    <source>
        <dbReference type="SAM" id="MobiDB-lite"/>
    </source>
</evidence>
<dbReference type="Pfam" id="PF00817">
    <property type="entry name" value="IMS"/>
    <property type="match status" value="1"/>
</dbReference>
<evidence type="ECO:0000259" key="4">
    <source>
        <dbReference type="PROSITE" id="PS50173"/>
    </source>
</evidence>
<dbReference type="InterPro" id="IPR043502">
    <property type="entry name" value="DNA/RNA_pol_sf"/>
</dbReference>
<dbReference type="Gene3D" id="3.40.50.10190">
    <property type="entry name" value="BRCT domain"/>
    <property type="match status" value="1"/>
</dbReference>
<dbReference type="InterPro" id="IPR036775">
    <property type="entry name" value="DNA_pol_Y-fam_lit_finger_sf"/>
</dbReference>
<feature type="domain" description="UmuC" evidence="4">
    <location>
        <begin position="305"/>
        <end position="516"/>
    </location>
</feature>
<dbReference type="GO" id="GO:0006281">
    <property type="term" value="P:DNA repair"/>
    <property type="evidence" value="ECO:0007669"/>
    <property type="project" value="InterPro"/>
</dbReference>
<dbReference type="PROSITE" id="PS50173">
    <property type="entry name" value="UMUC"/>
    <property type="match status" value="1"/>
</dbReference>
<evidence type="ECO:0000259" key="3">
    <source>
        <dbReference type="PROSITE" id="PS50172"/>
    </source>
</evidence>
<dbReference type="Gene3D" id="6.10.250.1490">
    <property type="match status" value="1"/>
</dbReference>
<dbReference type="Gene3D" id="3.40.1170.60">
    <property type="match status" value="1"/>
</dbReference>
<dbReference type="EMBL" id="VRMN01000001">
    <property type="protein sequence ID" value="KAA8499906.1"/>
    <property type="molecule type" value="Genomic_DNA"/>
</dbReference>
<dbReference type="GO" id="GO:0005634">
    <property type="term" value="C:nucleus"/>
    <property type="evidence" value="ECO:0007669"/>
    <property type="project" value="TreeGrafter"/>
</dbReference>
<dbReference type="PANTHER" id="PTHR45990">
    <property type="entry name" value="DNA REPAIR PROTEIN REV1"/>
    <property type="match status" value="1"/>
</dbReference>
<accession>A0A5J4Z827</accession>
<keyword evidence="6" id="KW-1185">Reference proteome</keyword>
<dbReference type="SUPFAM" id="SSF52113">
    <property type="entry name" value="BRCT domain"/>
    <property type="match status" value="1"/>
</dbReference>
<dbReference type="OrthoDB" id="427711at2759"/>
<dbReference type="PROSITE" id="PS50172">
    <property type="entry name" value="BRCT"/>
    <property type="match status" value="1"/>
</dbReference>
<dbReference type="GO" id="GO:0017125">
    <property type="term" value="F:deoxycytidyl transferase activity"/>
    <property type="evidence" value="ECO:0007669"/>
    <property type="project" value="TreeGrafter"/>
</dbReference>
<name>A0A5J4Z827_PORPP</name>
<feature type="domain" description="BRCT" evidence="3">
    <location>
        <begin position="74"/>
        <end position="165"/>
    </location>
</feature>
<dbReference type="Pfam" id="PF21999">
    <property type="entry name" value="IMS_HHH_1"/>
    <property type="match status" value="1"/>
</dbReference>
<evidence type="ECO:0000313" key="6">
    <source>
        <dbReference type="Proteomes" id="UP000324585"/>
    </source>
</evidence>
<protein>
    <submittedName>
        <fullName evidence="5">DNA repair protein REV1</fullName>
    </submittedName>
</protein>
<dbReference type="SUPFAM" id="SSF56672">
    <property type="entry name" value="DNA/RNA polymerases"/>
    <property type="match status" value="1"/>
</dbReference>
<evidence type="ECO:0000256" key="1">
    <source>
        <dbReference type="ARBA" id="ARBA00022634"/>
    </source>
</evidence>
<gene>
    <name evidence="5" type="ORF">FVE85_7491</name>
</gene>
<dbReference type="GO" id="GO:0042276">
    <property type="term" value="P:error-prone translesion synthesis"/>
    <property type="evidence" value="ECO:0007669"/>
    <property type="project" value="TreeGrafter"/>
</dbReference>
<dbReference type="InterPro" id="IPR001357">
    <property type="entry name" value="BRCT_dom"/>
</dbReference>
<dbReference type="GO" id="GO:0070987">
    <property type="term" value="P:error-free translesion synthesis"/>
    <property type="evidence" value="ECO:0007669"/>
    <property type="project" value="TreeGrafter"/>
</dbReference>
<proteinExistence type="predicted"/>
<feature type="region of interest" description="Disordered" evidence="2">
    <location>
        <begin position="743"/>
        <end position="768"/>
    </location>
</feature>
<dbReference type="InterPro" id="IPR043128">
    <property type="entry name" value="Rev_trsase/Diguanyl_cyclase"/>
</dbReference>
<feature type="compositionally biased region" description="Acidic residues" evidence="2">
    <location>
        <begin position="196"/>
        <end position="219"/>
    </location>
</feature>
<dbReference type="PANTHER" id="PTHR45990:SF1">
    <property type="entry name" value="DNA REPAIR PROTEIN REV1"/>
    <property type="match status" value="1"/>
</dbReference>
<comment type="caution">
    <text evidence="5">The sequence shown here is derived from an EMBL/GenBank/DDBJ whole genome shotgun (WGS) entry which is preliminary data.</text>
</comment>
<dbReference type="AlphaFoldDB" id="A0A5J4Z827"/>
<dbReference type="GO" id="GO:0003887">
    <property type="term" value="F:DNA-directed DNA polymerase activity"/>
    <property type="evidence" value="ECO:0007669"/>
    <property type="project" value="InterPro"/>
</dbReference>
<dbReference type="InterPro" id="IPR036420">
    <property type="entry name" value="BRCT_dom_sf"/>
</dbReference>
<dbReference type="SMART" id="SM00292">
    <property type="entry name" value="BRCT"/>
    <property type="match status" value="1"/>
</dbReference>
<dbReference type="Gene3D" id="3.30.70.270">
    <property type="match status" value="1"/>
</dbReference>
<dbReference type="InterPro" id="IPR001126">
    <property type="entry name" value="UmuC"/>
</dbReference>
<dbReference type="InterPro" id="IPR053848">
    <property type="entry name" value="IMS_HHH_1"/>
</dbReference>
<dbReference type="Pfam" id="PF00533">
    <property type="entry name" value="BRCT"/>
    <property type="match status" value="1"/>
</dbReference>
<reference evidence="6" key="1">
    <citation type="journal article" date="2019" name="Nat. Commun.">
        <title>Expansion of phycobilisome linker gene families in mesophilic red algae.</title>
        <authorList>
            <person name="Lee J."/>
            <person name="Kim D."/>
            <person name="Bhattacharya D."/>
            <person name="Yoon H.S."/>
        </authorList>
    </citation>
    <scope>NUCLEOTIDE SEQUENCE [LARGE SCALE GENOMIC DNA]</scope>
    <source>
        <strain evidence="6">CCMP 1328</strain>
    </source>
</reference>
<dbReference type="Gene3D" id="3.30.1490.100">
    <property type="entry name" value="DNA polymerase, Y-family, little finger domain"/>
    <property type="match status" value="1"/>
</dbReference>
<dbReference type="GO" id="GO:0003684">
    <property type="term" value="F:damaged DNA binding"/>
    <property type="evidence" value="ECO:0007669"/>
    <property type="project" value="InterPro"/>
</dbReference>
<keyword evidence="1" id="KW-0237">DNA synthesis</keyword>
<sequence>MEGKEVVEPGGSAVASIAAPGEPWWVEAARPKGAAPERYDWDGGSFKAYMREKNRKLQEQNEKKRAVRSSDAGKTHRLFEGLAIHVSGRTLPGREEIRDLVVAHGGRYETYFTPASCTHFVCSSISFAKAKQMKTQRHRVHVVSADWITKSLQAGTLLAVSEFFPDCVQDPGQTRLRFGSSDGGNSMAPKVSTGLSEEENEQHNDEDDDGQEGSEEEATEPPVETARSLRTTSENPDFVRQFFQQSRLHFIGSFRARYEHYLGIVARNLGLGSAADLVRGNPTLPQKSTPSYGCESGSTGSSRVFVHVDMDCFFASVAENLRPELKGKPLVVCHSSNSGPNSDSRGEISSANYAARSFGIKAGMFLRKAQQLCPTLVSVPYDFAEYERLSVCVMTILFKYAWCVQVSSVDEAYIDVTDQPFWPVRCVRGGIDSNANQASPPRHFNPAANAELFCAHIRAEIQRVTGCTASAGIGRNMLLARVATMLAKPNGQFRIQDSEALAHISSLALRDLPGLGYRTREKLAEEFGVHSVRELVSISRARLQQTFGEHAGAQLYDGVRGETTDIVQPLKPRRSISAAIGWGVRFGSPSIPSEREKAALFVAALASEVADRLQLAGALAKRVSVDFLRKRPGAGPPFKPLGHGICDRFSFSGTLAEVRGFTEDSFAKQKANLCAVTREFWQGSNIPSDELRGVSVHASNLKFEATEPGHSVVGMPNVVELFERMQKGGMAVKAVSGRAGVSGRKRLRLDDHDGEDTGNDDNSGRRNAKSLFRAADPAAAEKRRLSRVQLQPTVVSVDSDLRLSQSLRLSKARREGYAMLGADAFHGLPRDQAMQLIHDIDVNYKMQGFTQMQAISRMPISRLNFQLVKRKAKSREEAPVANGKTKALTIADTRRVLPRKIEESKILPSLWLESSTELFNPICDWMDAVVSARIDSRLSEQDLCPTFDHATGIIAGAIERAVAFFRLKEVSVLILSMRDYILRNQCRSDLFLVWYYQVLDRSSQALHMCGGLQAFR</sequence>